<proteinExistence type="predicted"/>
<evidence type="ECO:0008006" key="3">
    <source>
        <dbReference type="Google" id="ProtNLM"/>
    </source>
</evidence>
<organism evidence="1 2">
    <name type="scientific">Paenibacillus lactis</name>
    <dbReference type="NCBI Taxonomy" id="228574"/>
    <lineage>
        <taxon>Bacteria</taxon>
        <taxon>Bacillati</taxon>
        <taxon>Bacillota</taxon>
        <taxon>Bacilli</taxon>
        <taxon>Bacillales</taxon>
        <taxon>Paenibacillaceae</taxon>
        <taxon>Paenibacillus</taxon>
    </lineage>
</organism>
<dbReference type="RefSeq" id="WP_007130353.1">
    <property type="nucleotide sequence ID" value="NZ_CP139098.1"/>
</dbReference>
<dbReference type="InterPro" id="IPR045383">
    <property type="entry name" value="DUF6528"/>
</dbReference>
<keyword evidence="2" id="KW-1185">Reference proteome</keyword>
<gene>
    <name evidence="1" type="ORF">J2Z18_004393</name>
</gene>
<dbReference type="EMBL" id="JAGGKI010000013">
    <property type="protein sequence ID" value="MBP1895283.1"/>
    <property type="molecule type" value="Genomic_DNA"/>
</dbReference>
<evidence type="ECO:0000313" key="1">
    <source>
        <dbReference type="EMBL" id="MBP1895283.1"/>
    </source>
</evidence>
<protein>
    <recommendedName>
        <fullName evidence="3">WD40 repeat domain-containing protein</fullName>
    </recommendedName>
</protein>
<accession>A0ABS4FGB0</accession>
<dbReference type="Proteomes" id="UP000706926">
    <property type="component" value="Unassembled WGS sequence"/>
</dbReference>
<comment type="caution">
    <text evidence="1">The sequence shown here is derived from an EMBL/GenBank/DDBJ whole genome shotgun (WGS) entry which is preliminary data.</text>
</comment>
<evidence type="ECO:0000313" key="2">
    <source>
        <dbReference type="Proteomes" id="UP000706926"/>
    </source>
</evidence>
<sequence>MNNRKKMTSRLRHLLLAAGISLAALTLFITGDNLRMSWVDASSPLQEDYDIAMSDQASKKILVMDPGVSDWNDSMAVKWSWAPIASNGFAEFTAYWGLPTEARIRNSDFFGTQVMLVTDSRGLAAIIPYPAGNYKLWAANVGGNPHSAELLPNGNIAVAASTGGWVRIYTSSQSCHSTTYAEYRLESAHGVSWDPHNEILWSLGNGAIVGLKVGGTTASPTLTEHVRLDVTRLNGHDIQPVYGDLDRLWVASGGKVYQYVKSTNSLDLTYAGADEISRVGVKAVGNQSSGQVVQTVADVAKNPVGGCTLYTWCTDSADFFLPSATRTKTGAAFYKARILNPNYQ</sequence>
<reference evidence="1 2" key="1">
    <citation type="submission" date="2021-03" db="EMBL/GenBank/DDBJ databases">
        <title>Genomic Encyclopedia of Type Strains, Phase IV (KMG-IV): sequencing the most valuable type-strain genomes for metagenomic binning, comparative biology and taxonomic classification.</title>
        <authorList>
            <person name="Goeker M."/>
        </authorList>
    </citation>
    <scope>NUCLEOTIDE SEQUENCE [LARGE SCALE GENOMIC DNA]</scope>
    <source>
        <strain evidence="1 2">DSM 15596</strain>
    </source>
</reference>
<dbReference type="Pfam" id="PF20138">
    <property type="entry name" value="DUF6528"/>
    <property type="match status" value="1"/>
</dbReference>
<dbReference type="GeneID" id="95406304"/>
<name>A0ABS4FGB0_9BACL</name>
<dbReference type="SUPFAM" id="SSF63825">
    <property type="entry name" value="YWTD domain"/>
    <property type="match status" value="1"/>
</dbReference>